<dbReference type="Proteomes" id="UP000306319">
    <property type="component" value="Unassembled WGS sequence"/>
</dbReference>
<protein>
    <submittedName>
        <fullName evidence="1">Type III pantothenate kinase</fullName>
    </submittedName>
</protein>
<name>A0AC61RER4_9BACT</name>
<dbReference type="EMBL" id="SRYB01000029">
    <property type="protein sequence ID" value="TGY77159.1"/>
    <property type="molecule type" value="Genomic_DNA"/>
</dbReference>
<gene>
    <name evidence="1" type="ORF">E5331_15860</name>
</gene>
<proteinExistence type="predicted"/>
<organism evidence="1 2">
    <name type="scientific">Lepagella muris</name>
    <dbReference type="NCBI Taxonomy" id="3032870"/>
    <lineage>
        <taxon>Bacteria</taxon>
        <taxon>Pseudomonadati</taxon>
        <taxon>Bacteroidota</taxon>
        <taxon>Bacteroidia</taxon>
        <taxon>Bacteroidales</taxon>
        <taxon>Muribaculaceae</taxon>
        <taxon>Lepagella</taxon>
    </lineage>
</organism>
<evidence type="ECO:0000313" key="2">
    <source>
        <dbReference type="Proteomes" id="UP000306319"/>
    </source>
</evidence>
<evidence type="ECO:0000313" key="1">
    <source>
        <dbReference type="EMBL" id="TGY77159.1"/>
    </source>
</evidence>
<keyword evidence="1" id="KW-0418">Kinase</keyword>
<sequence length="259" mass="27857">MGNKEGKRILTIDQGNTSVKAVLWENGVPMDWLRIYSLNIEELLPLLSAGELHGCAYCSVCHTDAKFLETLRRLVDGRLLMLTPNVDLPVRVEYATRGSLGNDRVAAALGASVLIPGEAALVVDAGTAVTIDLVDCEGNFLGGNIAPGMRLRFKSLSYETSQLPMVDENGDMPEFGCDTMSAIRCGVVGGMVSEIADAFRRASELYGCSRIVITGSDGNVLAPLLEKRGLPVLMDPDLVGRGLLSFYEYNVSGVSARRN</sequence>
<accession>A0AC61RER4</accession>
<keyword evidence="2" id="KW-1185">Reference proteome</keyword>
<comment type="caution">
    <text evidence="1">The sequence shown here is derived from an EMBL/GenBank/DDBJ whole genome shotgun (WGS) entry which is preliminary data.</text>
</comment>
<reference evidence="1" key="1">
    <citation type="submission" date="2019-04" db="EMBL/GenBank/DDBJ databases">
        <title>Microbes associate with the intestines of laboratory mice.</title>
        <authorList>
            <person name="Navarre W."/>
            <person name="Wong E."/>
            <person name="Huang K."/>
            <person name="Tropini C."/>
            <person name="Ng K."/>
            <person name="Yu B."/>
        </authorList>
    </citation>
    <scope>NUCLEOTIDE SEQUENCE</scope>
    <source>
        <strain evidence="1">NM04_E33</strain>
    </source>
</reference>
<keyword evidence="1" id="KW-0808">Transferase</keyword>